<dbReference type="Pfam" id="PF02463">
    <property type="entry name" value="SMC_N"/>
    <property type="match status" value="1"/>
</dbReference>
<keyword evidence="4" id="KW-0547">Nucleotide-binding</keyword>
<evidence type="ECO:0000256" key="2">
    <source>
        <dbReference type="ARBA" id="ARBA00009441"/>
    </source>
</evidence>
<evidence type="ECO:0000256" key="4">
    <source>
        <dbReference type="ARBA" id="ARBA00022741"/>
    </source>
</evidence>
<evidence type="ECO:0000256" key="9">
    <source>
        <dbReference type="PIRNR" id="PIRNR003128"/>
    </source>
</evidence>
<dbReference type="CDD" id="cd03241">
    <property type="entry name" value="ABC_RecN"/>
    <property type="match status" value="2"/>
</dbReference>
<keyword evidence="10" id="KW-0175">Coiled coil</keyword>
<evidence type="ECO:0000256" key="7">
    <source>
        <dbReference type="ARBA" id="ARBA00023204"/>
    </source>
</evidence>
<evidence type="ECO:0000259" key="11">
    <source>
        <dbReference type="Pfam" id="PF02463"/>
    </source>
</evidence>
<evidence type="ECO:0000313" key="13">
    <source>
        <dbReference type="Proteomes" id="UP001205906"/>
    </source>
</evidence>
<comment type="similarity">
    <text evidence="2 9">Belongs to the RecN family.</text>
</comment>
<evidence type="ECO:0000256" key="10">
    <source>
        <dbReference type="SAM" id="Coils"/>
    </source>
</evidence>
<evidence type="ECO:0000256" key="8">
    <source>
        <dbReference type="ARBA" id="ARBA00033408"/>
    </source>
</evidence>
<dbReference type="PIRSF" id="PIRSF003128">
    <property type="entry name" value="RecN"/>
    <property type="match status" value="1"/>
</dbReference>
<dbReference type="SUPFAM" id="SSF52540">
    <property type="entry name" value="P-loop containing nucleoside triphosphate hydrolases"/>
    <property type="match status" value="2"/>
</dbReference>
<proteinExistence type="inferred from homology"/>
<dbReference type="RefSeq" id="WP_252818250.1">
    <property type="nucleotide sequence ID" value="NZ_JAMXQS010000004.1"/>
</dbReference>
<reference evidence="12 13" key="1">
    <citation type="submission" date="2022-06" db="EMBL/GenBank/DDBJ databases">
        <title>Mesorhizobium sp. strain RP14 Genome sequencing and assembly.</title>
        <authorList>
            <person name="Kim I."/>
        </authorList>
    </citation>
    <scope>NUCLEOTIDE SEQUENCE [LARGE SCALE GENOMIC DNA]</scope>
    <source>
        <strain evidence="13">RP14(2022)</strain>
    </source>
</reference>
<evidence type="ECO:0000256" key="3">
    <source>
        <dbReference type="ARBA" id="ARBA00021315"/>
    </source>
</evidence>
<keyword evidence="7 9" id="KW-0234">DNA repair</keyword>
<feature type="domain" description="RecF/RecN/SMC N-terminal" evidence="11">
    <location>
        <begin position="13"/>
        <end position="508"/>
    </location>
</feature>
<organism evidence="12 13">
    <name type="scientific">Mesorhizobium liriopis</name>
    <dbReference type="NCBI Taxonomy" id="2953882"/>
    <lineage>
        <taxon>Bacteria</taxon>
        <taxon>Pseudomonadati</taxon>
        <taxon>Pseudomonadota</taxon>
        <taxon>Alphaproteobacteria</taxon>
        <taxon>Hyphomicrobiales</taxon>
        <taxon>Phyllobacteriaceae</taxon>
        <taxon>Mesorhizobium</taxon>
    </lineage>
</organism>
<keyword evidence="6" id="KW-0067">ATP-binding</keyword>
<dbReference type="NCBIfam" id="TIGR00634">
    <property type="entry name" value="recN"/>
    <property type="match status" value="1"/>
</dbReference>
<dbReference type="InterPro" id="IPR004604">
    <property type="entry name" value="DNA_recomb/repair_RecN"/>
</dbReference>
<dbReference type="EMBL" id="JAMXQS010000004">
    <property type="protein sequence ID" value="MCO6050006.1"/>
    <property type="molecule type" value="Genomic_DNA"/>
</dbReference>
<dbReference type="PANTHER" id="PTHR11059">
    <property type="entry name" value="DNA REPAIR PROTEIN RECN"/>
    <property type="match status" value="1"/>
</dbReference>
<gene>
    <name evidence="12" type="primary">recN</name>
    <name evidence="12" type="ORF">NGM99_09395</name>
</gene>
<comment type="function">
    <text evidence="1 9">May be involved in recombinational repair of damaged DNA.</text>
</comment>
<feature type="coiled-coil region" evidence="10">
    <location>
        <begin position="321"/>
        <end position="369"/>
    </location>
</feature>
<evidence type="ECO:0000256" key="1">
    <source>
        <dbReference type="ARBA" id="ARBA00003618"/>
    </source>
</evidence>
<accession>A0ABT1C5A3</accession>
<name>A0ABT1C5A3_9HYPH</name>
<dbReference type="InterPro" id="IPR003395">
    <property type="entry name" value="RecF/RecN/SMC_N"/>
</dbReference>
<dbReference type="PANTHER" id="PTHR11059:SF0">
    <property type="entry name" value="DNA REPAIR PROTEIN RECN"/>
    <property type="match status" value="1"/>
</dbReference>
<evidence type="ECO:0000313" key="12">
    <source>
        <dbReference type="EMBL" id="MCO6050006.1"/>
    </source>
</evidence>
<dbReference type="NCBIfam" id="NF008121">
    <property type="entry name" value="PRK10869.1"/>
    <property type="match status" value="1"/>
</dbReference>
<dbReference type="InterPro" id="IPR027417">
    <property type="entry name" value="P-loop_NTPase"/>
</dbReference>
<keyword evidence="5 9" id="KW-0227">DNA damage</keyword>
<comment type="caution">
    <text evidence="12">The sequence shown here is derived from an EMBL/GenBank/DDBJ whole genome shotgun (WGS) entry which is preliminary data.</text>
</comment>
<evidence type="ECO:0000256" key="6">
    <source>
        <dbReference type="ARBA" id="ARBA00022840"/>
    </source>
</evidence>
<evidence type="ECO:0000256" key="5">
    <source>
        <dbReference type="ARBA" id="ARBA00022763"/>
    </source>
</evidence>
<dbReference type="Gene3D" id="3.40.50.300">
    <property type="entry name" value="P-loop containing nucleotide triphosphate hydrolases"/>
    <property type="match status" value="2"/>
</dbReference>
<keyword evidence="13" id="KW-1185">Reference proteome</keyword>
<dbReference type="Proteomes" id="UP001205906">
    <property type="component" value="Unassembled WGS sequence"/>
</dbReference>
<sequence length="558" mass="60064">MLAHLTIRDIVLIERLEIDFERGLSVLTGETGAGKSILLDALSLALGGRGDASLVRSGATQGQVTAVFDIAGDHPVRVLLAENEIEDDGDLILRRVQNADGRTRVFVNDRPASVTLMRDLGHMLVEIHGQHDERALVDASSHRELLDSFGGLGGDARRCAAAWLGWRDAETELSRHRARVEAAAREAEYLRASASELAKLDPQPGEETELADLRAGMMRSEKVATEIADARDVLSGSDSPLPQLANLMRRLERKSAEAPGMLEEVVKLLDEALISLDAAQSGIEAALRATEFDPKALERAEERLFGLRAASRKYSVPVDDLANLRAKMEADLADLDAGEERLGALAEKAVEAKAAYDKAAAKLSDARRKSANQLAKAVMAELPALKLERAEFIVNIETDPDERQEAGIDSVEFWVRTNPGTRAGPIMKVASGGELSRFLLALKVALADRGSAPTLVFDEIDSGVGGAVADAIGRRLSRLARGVQVLSVTHAPQVAARADTHFLISKSAKNGSTSTRVAVMDEGQRREEIARMLAGERITEEARAAADRLLSEHMAATG</sequence>
<protein>
    <recommendedName>
        <fullName evidence="3 9">DNA repair protein RecN</fullName>
    </recommendedName>
    <alternativeName>
        <fullName evidence="8 9">Recombination protein N</fullName>
    </alternativeName>
</protein>